<dbReference type="Proteomes" id="UP000546162">
    <property type="component" value="Unassembled WGS sequence"/>
</dbReference>
<organism evidence="1 2">
    <name type="scientific">Actinoplanes octamycinicus</name>
    <dbReference type="NCBI Taxonomy" id="135948"/>
    <lineage>
        <taxon>Bacteria</taxon>
        <taxon>Bacillati</taxon>
        <taxon>Actinomycetota</taxon>
        <taxon>Actinomycetes</taxon>
        <taxon>Micromonosporales</taxon>
        <taxon>Micromonosporaceae</taxon>
        <taxon>Actinoplanes</taxon>
    </lineage>
</organism>
<dbReference type="RefSeq" id="WP_185044165.1">
    <property type="nucleotide sequence ID" value="NZ_BAABFG010000005.1"/>
</dbReference>
<gene>
    <name evidence="1" type="ORF">BJY16_007393</name>
</gene>
<sequence length="224" mass="25055">MSCLTLVCLPADTPSTQFAEAVGTRLSAVNLSVTALVRHFPATTWWRRGTLLLPRRGTVAGGPIRRLELNAMRACGHRMHWHRWQIWRAAVAGTPAARPYWMFLDRHRDAPAKYELARAQADYLAQPRIAAMRVFNALPHRPVDLPTGHLEALQLGLDAYAHLGWLSAVPGKRLLYPDGKTLLAETGDRLDTRLTYLETANRCLAVRQGRDVLVAAVTEPKARR</sequence>
<dbReference type="EMBL" id="JACHNB010000001">
    <property type="protein sequence ID" value="MBB4743934.1"/>
    <property type="molecule type" value="Genomic_DNA"/>
</dbReference>
<name>A0A7W7H4S0_9ACTN</name>
<protein>
    <submittedName>
        <fullName evidence="1">Uncharacterized protein</fullName>
    </submittedName>
</protein>
<evidence type="ECO:0000313" key="1">
    <source>
        <dbReference type="EMBL" id="MBB4743934.1"/>
    </source>
</evidence>
<accession>A0A7W7H4S0</accession>
<evidence type="ECO:0000313" key="2">
    <source>
        <dbReference type="Proteomes" id="UP000546162"/>
    </source>
</evidence>
<keyword evidence="2" id="KW-1185">Reference proteome</keyword>
<dbReference type="AlphaFoldDB" id="A0A7W7H4S0"/>
<proteinExistence type="predicted"/>
<comment type="caution">
    <text evidence="1">The sequence shown here is derived from an EMBL/GenBank/DDBJ whole genome shotgun (WGS) entry which is preliminary data.</text>
</comment>
<reference evidence="1 2" key="1">
    <citation type="submission" date="2020-08" db="EMBL/GenBank/DDBJ databases">
        <title>Sequencing the genomes of 1000 actinobacteria strains.</title>
        <authorList>
            <person name="Klenk H.-P."/>
        </authorList>
    </citation>
    <scope>NUCLEOTIDE SEQUENCE [LARGE SCALE GENOMIC DNA]</scope>
    <source>
        <strain evidence="1 2">DSM 45809</strain>
    </source>
</reference>